<accession>A0A8G0LC65</accession>
<sequence length="183" mass="20957">MWCPEGDGRWHLGPPDEKPWLVRGYIIVYADLDPDLFSSSDCIIKWRRAESYSGSNRCFDLISNWLSDCLTNHHGRCPVNENSPLPRRVVDVGPPDGSKQPLLVTTTEGQTGKYIALSYCWGKRPFFTLKSSNMEKFKQSIPLINLPQIVYDAITLARQFDVRYIWVDSLCIIQGQDFKAIKD</sequence>
<name>A0A8G0LC65_9HYPO</name>
<proteinExistence type="predicted"/>
<dbReference type="EMBL" id="CP075866">
    <property type="protein sequence ID" value="QYS99446.1"/>
    <property type="molecule type" value="Genomic_DNA"/>
</dbReference>
<dbReference type="PANTHER" id="PTHR33112:SF16">
    <property type="entry name" value="HETEROKARYON INCOMPATIBILITY DOMAIN-CONTAINING PROTEIN"/>
    <property type="match status" value="1"/>
</dbReference>
<evidence type="ECO:0000259" key="1">
    <source>
        <dbReference type="Pfam" id="PF06985"/>
    </source>
</evidence>
<dbReference type="Pfam" id="PF06985">
    <property type="entry name" value="HET"/>
    <property type="match status" value="1"/>
</dbReference>
<evidence type="ECO:0000313" key="3">
    <source>
        <dbReference type="Proteomes" id="UP000826661"/>
    </source>
</evidence>
<protein>
    <submittedName>
        <fullName evidence="2">HET domain-containing protein</fullName>
    </submittedName>
</protein>
<reference evidence="2 3" key="1">
    <citation type="journal article" date="2021" name="BMC Genomics">
        <title>Telomere-to-telomere genome assembly of asparaginase-producing Trichoderma simmonsii.</title>
        <authorList>
            <person name="Chung D."/>
            <person name="Kwon Y.M."/>
            <person name="Yang Y."/>
        </authorList>
    </citation>
    <scope>NUCLEOTIDE SEQUENCE [LARGE SCALE GENOMIC DNA]</scope>
    <source>
        <strain evidence="2 3">GH-Sj1</strain>
    </source>
</reference>
<dbReference type="AlphaFoldDB" id="A0A8G0LC65"/>
<keyword evidence="3" id="KW-1185">Reference proteome</keyword>
<gene>
    <name evidence="2" type="ORF">H0G86_006580</name>
</gene>
<feature type="domain" description="Heterokaryon incompatibility" evidence="1">
    <location>
        <begin position="114"/>
        <end position="177"/>
    </location>
</feature>
<dbReference type="PANTHER" id="PTHR33112">
    <property type="entry name" value="DOMAIN PROTEIN, PUTATIVE-RELATED"/>
    <property type="match status" value="1"/>
</dbReference>
<dbReference type="Proteomes" id="UP000826661">
    <property type="component" value="Chromosome III"/>
</dbReference>
<evidence type="ECO:0000313" key="2">
    <source>
        <dbReference type="EMBL" id="QYS99446.1"/>
    </source>
</evidence>
<organism evidence="2 3">
    <name type="scientific">Trichoderma simmonsii</name>
    <dbReference type="NCBI Taxonomy" id="1491479"/>
    <lineage>
        <taxon>Eukaryota</taxon>
        <taxon>Fungi</taxon>
        <taxon>Dikarya</taxon>
        <taxon>Ascomycota</taxon>
        <taxon>Pezizomycotina</taxon>
        <taxon>Sordariomycetes</taxon>
        <taxon>Hypocreomycetidae</taxon>
        <taxon>Hypocreales</taxon>
        <taxon>Hypocreaceae</taxon>
        <taxon>Trichoderma</taxon>
    </lineage>
</organism>
<dbReference type="InterPro" id="IPR010730">
    <property type="entry name" value="HET"/>
</dbReference>